<evidence type="ECO:0000256" key="2">
    <source>
        <dbReference type="ARBA" id="ARBA00023315"/>
    </source>
</evidence>
<feature type="domain" description="N-acetyltransferase" evidence="3">
    <location>
        <begin position="1"/>
        <end position="161"/>
    </location>
</feature>
<organism evidence="4 5">
    <name type="scientific">Pseudonocardia hierapolitana</name>
    <dbReference type="NCBI Taxonomy" id="1128676"/>
    <lineage>
        <taxon>Bacteria</taxon>
        <taxon>Bacillati</taxon>
        <taxon>Actinomycetota</taxon>
        <taxon>Actinomycetes</taxon>
        <taxon>Pseudonocardiales</taxon>
        <taxon>Pseudonocardiaceae</taxon>
        <taxon>Pseudonocardia</taxon>
    </lineage>
</organism>
<dbReference type="EMBL" id="VIWU01000001">
    <property type="protein sequence ID" value="TWF74771.1"/>
    <property type="molecule type" value="Genomic_DNA"/>
</dbReference>
<evidence type="ECO:0000313" key="5">
    <source>
        <dbReference type="Proteomes" id="UP000321261"/>
    </source>
</evidence>
<evidence type="ECO:0000313" key="4">
    <source>
        <dbReference type="EMBL" id="TWF74771.1"/>
    </source>
</evidence>
<dbReference type="InterPro" id="IPR050832">
    <property type="entry name" value="Bact_Acetyltransf"/>
</dbReference>
<comment type="caution">
    <text evidence="4">The sequence shown here is derived from an EMBL/GenBank/DDBJ whole genome shotgun (WGS) entry which is preliminary data.</text>
</comment>
<dbReference type="PROSITE" id="PS51186">
    <property type="entry name" value="GNAT"/>
    <property type="match status" value="1"/>
</dbReference>
<gene>
    <name evidence="4" type="ORF">FHX44_11653</name>
</gene>
<dbReference type="CDD" id="cd04301">
    <property type="entry name" value="NAT_SF"/>
    <property type="match status" value="1"/>
</dbReference>
<dbReference type="Gene3D" id="3.40.630.30">
    <property type="match status" value="1"/>
</dbReference>
<name>A0A561SIS8_9PSEU</name>
<dbReference type="AlphaFoldDB" id="A0A561SIS8"/>
<evidence type="ECO:0000259" key="3">
    <source>
        <dbReference type="PROSITE" id="PS51186"/>
    </source>
</evidence>
<dbReference type="Pfam" id="PF00583">
    <property type="entry name" value="Acetyltransf_1"/>
    <property type="match status" value="1"/>
</dbReference>
<accession>A0A561SIS8</accession>
<dbReference type="PANTHER" id="PTHR43877:SF1">
    <property type="entry name" value="ACETYLTRANSFERASE"/>
    <property type="match status" value="1"/>
</dbReference>
<sequence length="167" mass="18249">MVRRLAPAEWESLRELRLSALLDAPGAFASSIERERSEPETRWRERIARHACFVAEVRGERVGLAAGKPSYDGIADRRDLISMWVHPAHRGRGVGTGLMRAVVEWAASDGAREVALWVADGNTAAAAAYRRAGFVPTGRRQPLPSNPAVGEEEWVLAIPALDEGRAS</sequence>
<keyword evidence="2" id="KW-0012">Acyltransferase</keyword>
<dbReference type="InterPro" id="IPR016181">
    <property type="entry name" value="Acyl_CoA_acyltransferase"/>
</dbReference>
<protein>
    <submittedName>
        <fullName evidence="4">Acetyltransferase (GNAT) family protein</fullName>
    </submittedName>
</protein>
<dbReference type="Proteomes" id="UP000321261">
    <property type="component" value="Unassembled WGS sequence"/>
</dbReference>
<keyword evidence="1 4" id="KW-0808">Transferase</keyword>
<dbReference type="GO" id="GO:0016747">
    <property type="term" value="F:acyltransferase activity, transferring groups other than amino-acyl groups"/>
    <property type="evidence" value="ECO:0007669"/>
    <property type="project" value="InterPro"/>
</dbReference>
<dbReference type="PANTHER" id="PTHR43877">
    <property type="entry name" value="AMINOALKYLPHOSPHONATE N-ACETYLTRANSFERASE-RELATED-RELATED"/>
    <property type="match status" value="1"/>
</dbReference>
<dbReference type="RefSeq" id="WP_212612307.1">
    <property type="nucleotide sequence ID" value="NZ_VIWU01000001.1"/>
</dbReference>
<evidence type="ECO:0000256" key="1">
    <source>
        <dbReference type="ARBA" id="ARBA00022679"/>
    </source>
</evidence>
<dbReference type="InterPro" id="IPR000182">
    <property type="entry name" value="GNAT_dom"/>
</dbReference>
<keyword evidence="5" id="KW-1185">Reference proteome</keyword>
<dbReference type="SUPFAM" id="SSF55729">
    <property type="entry name" value="Acyl-CoA N-acyltransferases (Nat)"/>
    <property type="match status" value="1"/>
</dbReference>
<proteinExistence type="predicted"/>
<reference evidence="4 5" key="1">
    <citation type="submission" date="2019-06" db="EMBL/GenBank/DDBJ databases">
        <title>Sequencing the genomes of 1000 actinobacteria strains.</title>
        <authorList>
            <person name="Klenk H.-P."/>
        </authorList>
    </citation>
    <scope>NUCLEOTIDE SEQUENCE [LARGE SCALE GENOMIC DNA]</scope>
    <source>
        <strain evidence="4 5">DSM 45671</strain>
    </source>
</reference>